<dbReference type="InterPro" id="IPR005174">
    <property type="entry name" value="KIB1-4_b-propeller"/>
</dbReference>
<dbReference type="AlphaFoldDB" id="A0A0E0BUL6"/>
<reference evidence="3" key="1">
    <citation type="submission" date="2015-04" db="UniProtKB">
        <authorList>
            <consortium name="EnsemblPlants"/>
        </authorList>
    </citation>
    <scope>IDENTIFICATION</scope>
</reference>
<dbReference type="eggNOG" id="ENOG502T28V">
    <property type="taxonomic scope" value="Eukaryota"/>
</dbReference>
<dbReference type="SUPFAM" id="SSF81383">
    <property type="entry name" value="F-box domain"/>
    <property type="match status" value="1"/>
</dbReference>
<dbReference type="PANTHER" id="PTHR33110:SF143">
    <property type="entry name" value="F-BOX DOMAIN CONTAINING PROTEIN, EXPRESSED"/>
    <property type="match status" value="1"/>
</dbReference>
<evidence type="ECO:0000259" key="2">
    <source>
        <dbReference type="Pfam" id="PF03478"/>
    </source>
</evidence>
<dbReference type="EnsemblPlants" id="OGLUM12G18810.1">
    <property type="protein sequence ID" value="OGLUM12G18810.1"/>
    <property type="gene ID" value="OGLUM12G18810"/>
</dbReference>
<evidence type="ECO:0000256" key="1">
    <source>
        <dbReference type="SAM" id="MobiDB-lite"/>
    </source>
</evidence>
<keyword evidence="4" id="KW-1185">Reference proteome</keyword>
<evidence type="ECO:0000313" key="3">
    <source>
        <dbReference type="EnsemblPlants" id="OGLUM12G18810.1"/>
    </source>
</evidence>
<feature type="domain" description="KIB1-4 beta-propeller" evidence="2">
    <location>
        <begin position="141"/>
        <end position="436"/>
    </location>
</feature>
<accession>A0A0E0BUL6</accession>
<dbReference type="InterPro" id="IPR036047">
    <property type="entry name" value="F-box-like_dom_sf"/>
</dbReference>
<dbReference type="Proteomes" id="UP000026961">
    <property type="component" value="Chromosome 12"/>
</dbReference>
<dbReference type="Gramene" id="OGLUM12G18810.1">
    <property type="protein sequence ID" value="OGLUM12G18810.1"/>
    <property type="gene ID" value="OGLUM12G18810"/>
</dbReference>
<proteinExistence type="predicted"/>
<organism evidence="3">
    <name type="scientific">Oryza glumipatula</name>
    <dbReference type="NCBI Taxonomy" id="40148"/>
    <lineage>
        <taxon>Eukaryota</taxon>
        <taxon>Viridiplantae</taxon>
        <taxon>Streptophyta</taxon>
        <taxon>Embryophyta</taxon>
        <taxon>Tracheophyta</taxon>
        <taxon>Spermatophyta</taxon>
        <taxon>Magnoliopsida</taxon>
        <taxon>Liliopsida</taxon>
        <taxon>Poales</taxon>
        <taxon>Poaceae</taxon>
        <taxon>BOP clade</taxon>
        <taxon>Oryzoideae</taxon>
        <taxon>Oryzeae</taxon>
        <taxon>Oryzinae</taxon>
        <taxon>Oryza</taxon>
    </lineage>
</organism>
<dbReference type="PANTHER" id="PTHR33110">
    <property type="entry name" value="F-BOX/KELCH-REPEAT PROTEIN-RELATED"/>
    <property type="match status" value="1"/>
</dbReference>
<name>A0A0E0BUL6_9ORYZ</name>
<dbReference type="Pfam" id="PF03478">
    <property type="entry name" value="Beta-prop_KIB1-4"/>
    <property type="match status" value="1"/>
</dbReference>
<evidence type="ECO:0000313" key="4">
    <source>
        <dbReference type="Proteomes" id="UP000026961"/>
    </source>
</evidence>
<dbReference type="HOGENOM" id="CLU_019286_9_0_1"/>
<protein>
    <recommendedName>
        <fullName evidence="2">KIB1-4 beta-propeller domain-containing protein</fullName>
    </recommendedName>
</protein>
<feature type="region of interest" description="Disordered" evidence="1">
    <location>
        <begin position="39"/>
        <end position="60"/>
    </location>
</feature>
<sequence length="469" mass="51054">MTVILLYNKETSVAVIFCLPVIPALFPGTVHLNRTLTHTIPLSQTPPPPPTTTRMAAAQPPSPWRDLPADLLGLVLLRLPSLPDRVRLRAVCCSWRAGAARGRHPRLPPPLPWLALRDGGLVDLDGEPIRCATPIPRHGVVGHLAVDNLAFLIHLDGGCSLLNPLSSSAASAITPLPWLNLAAVDGAIGQPGVFIGIGAYVNVYSKSVLSSPLDSSPDPLVAVVTSCGRHVAVAPCKRRGVVTIVSGLMAPQIPGLNPTRFSDIAFLGGKLYTLTNAEGLLVLDLGSNGVDDPPNASHRRCIADDPNQHDYYIDGSSKNKSLVLRYLVDSNGRLLMVRRWMNCRQQFYAGDMDKTRGFEVFAAEISDGHGQWVKLDSLGDQAIFLSSECSKSVTASQCADGIQQDCIYFMHRIYDNPSKECHGQCVDPLGDSGVYNMRDGTINLLRPRAVMSELRWKRQYLTWFFPSDE</sequence>
<dbReference type="Gene3D" id="1.20.1280.50">
    <property type="match status" value="1"/>
</dbReference>
<reference evidence="3" key="2">
    <citation type="submission" date="2018-05" db="EMBL/GenBank/DDBJ databases">
        <title>OgluRS3 (Oryza glumaepatula Reference Sequence Version 3).</title>
        <authorList>
            <person name="Zhang J."/>
            <person name="Kudrna D."/>
            <person name="Lee S."/>
            <person name="Talag J."/>
            <person name="Welchert J."/>
            <person name="Wing R.A."/>
        </authorList>
    </citation>
    <scope>NUCLEOTIDE SEQUENCE [LARGE SCALE GENOMIC DNA]</scope>
</reference>